<evidence type="ECO:0000256" key="5">
    <source>
        <dbReference type="ARBA" id="ARBA00022741"/>
    </source>
</evidence>
<dbReference type="EC" id="5.6.2.4" evidence="16"/>
<dbReference type="PROSITE" id="PS51194">
    <property type="entry name" value="HELICASE_CTER"/>
    <property type="match status" value="1"/>
</dbReference>
<dbReference type="GO" id="GO:0046872">
    <property type="term" value="F:metal ion binding"/>
    <property type="evidence" value="ECO:0007669"/>
    <property type="project" value="UniProtKB-KW"/>
</dbReference>
<evidence type="ECO:0000259" key="19">
    <source>
        <dbReference type="PROSITE" id="PS51194"/>
    </source>
</evidence>
<dbReference type="GO" id="GO:0005737">
    <property type="term" value="C:cytoplasm"/>
    <property type="evidence" value="ECO:0007669"/>
    <property type="project" value="TreeGrafter"/>
</dbReference>
<reference evidence="21" key="1">
    <citation type="submission" date="2016-10" db="EMBL/GenBank/DDBJ databases">
        <authorList>
            <person name="Varghese N."/>
            <person name="Submissions S."/>
        </authorList>
    </citation>
    <scope>NUCLEOTIDE SEQUENCE [LARGE SCALE GENOMIC DNA]</scope>
    <source>
        <strain evidence="21">CGMCC 1.6199</strain>
    </source>
</reference>
<evidence type="ECO:0000256" key="8">
    <source>
        <dbReference type="ARBA" id="ARBA00022806"/>
    </source>
</evidence>
<feature type="domain" description="Helicase C-terminal" evidence="19">
    <location>
        <begin position="217"/>
        <end position="364"/>
    </location>
</feature>
<dbReference type="FunFam" id="3.40.50.300:FF:001389">
    <property type="entry name" value="ATP-dependent DNA helicase RecQ"/>
    <property type="match status" value="1"/>
</dbReference>
<comment type="catalytic activity">
    <reaction evidence="15">
        <text>Couples ATP hydrolysis with the unwinding of duplex DNA by translocating in the 3'-5' direction.</text>
        <dbReference type="EC" id="5.6.2.4"/>
    </reaction>
</comment>
<keyword evidence="14" id="KW-0413">Isomerase</keyword>
<dbReference type="InterPro" id="IPR018982">
    <property type="entry name" value="RQC_domain"/>
</dbReference>
<dbReference type="Pfam" id="PF00271">
    <property type="entry name" value="Helicase_C"/>
    <property type="match status" value="1"/>
</dbReference>
<dbReference type="Pfam" id="PF14493">
    <property type="entry name" value="HTH_40"/>
    <property type="match status" value="1"/>
</dbReference>
<dbReference type="GO" id="GO:0009378">
    <property type="term" value="F:four-way junction helicase activity"/>
    <property type="evidence" value="ECO:0007669"/>
    <property type="project" value="TreeGrafter"/>
</dbReference>
<dbReference type="InterPro" id="IPR004589">
    <property type="entry name" value="DNA_helicase_ATP-dep_RecQ"/>
</dbReference>
<comment type="cofactor">
    <cofactor evidence="1">
        <name>Mg(2+)</name>
        <dbReference type="ChEBI" id="CHEBI:18420"/>
    </cofactor>
</comment>
<dbReference type="PROSITE" id="PS50967">
    <property type="entry name" value="HRDC"/>
    <property type="match status" value="1"/>
</dbReference>
<dbReference type="Proteomes" id="UP000182347">
    <property type="component" value="Unassembled WGS sequence"/>
</dbReference>
<dbReference type="SUPFAM" id="SSF46785">
    <property type="entry name" value="Winged helix' DNA-binding domain"/>
    <property type="match status" value="1"/>
</dbReference>
<dbReference type="InterPro" id="IPR010997">
    <property type="entry name" value="HRDC-like_sf"/>
</dbReference>
<feature type="domain" description="Helicase ATP-binding" evidence="18">
    <location>
        <begin position="27"/>
        <end position="196"/>
    </location>
</feature>
<dbReference type="InterPro" id="IPR036390">
    <property type="entry name" value="WH_DNA-bd_sf"/>
</dbReference>
<dbReference type="AlphaFoldDB" id="A0A1G9TSA2"/>
<dbReference type="InterPro" id="IPR027417">
    <property type="entry name" value="P-loop_NTPase"/>
</dbReference>
<evidence type="ECO:0000256" key="2">
    <source>
        <dbReference type="ARBA" id="ARBA00001947"/>
    </source>
</evidence>
<keyword evidence="13" id="KW-0234">DNA repair</keyword>
<keyword evidence="10" id="KW-0067">ATP-binding</keyword>
<gene>
    <name evidence="20" type="ORF">SAMN05216244_2709</name>
</gene>
<dbReference type="PANTHER" id="PTHR13710:SF105">
    <property type="entry name" value="ATP-DEPENDENT DNA HELICASE Q1"/>
    <property type="match status" value="1"/>
</dbReference>
<dbReference type="EMBL" id="FNHF01000003">
    <property type="protein sequence ID" value="SDM50597.1"/>
    <property type="molecule type" value="Genomic_DNA"/>
</dbReference>
<evidence type="ECO:0000256" key="15">
    <source>
        <dbReference type="ARBA" id="ARBA00034617"/>
    </source>
</evidence>
<dbReference type="Pfam" id="PF00570">
    <property type="entry name" value="HRDC"/>
    <property type="match status" value="1"/>
</dbReference>
<dbReference type="GO" id="GO:0009432">
    <property type="term" value="P:SOS response"/>
    <property type="evidence" value="ECO:0007669"/>
    <property type="project" value="UniProtKB-UniRule"/>
</dbReference>
<dbReference type="GO" id="GO:0043590">
    <property type="term" value="C:bacterial nucleoid"/>
    <property type="evidence" value="ECO:0007669"/>
    <property type="project" value="TreeGrafter"/>
</dbReference>
<dbReference type="STRING" id="482461.SAMN05216244_2709"/>
<evidence type="ECO:0000256" key="11">
    <source>
        <dbReference type="ARBA" id="ARBA00023125"/>
    </source>
</evidence>
<evidence type="ECO:0000259" key="18">
    <source>
        <dbReference type="PROSITE" id="PS51192"/>
    </source>
</evidence>
<evidence type="ECO:0000313" key="20">
    <source>
        <dbReference type="EMBL" id="SDM50597.1"/>
    </source>
</evidence>
<dbReference type="InterPro" id="IPR011545">
    <property type="entry name" value="DEAD/DEAH_box_helicase_dom"/>
</dbReference>
<keyword evidence="5" id="KW-0547">Nucleotide-binding</keyword>
<comment type="similarity">
    <text evidence="3">Belongs to the helicase family. RecQ subfamily.</text>
</comment>
<comment type="cofactor">
    <cofactor evidence="2">
        <name>Zn(2+)</name>
        <dbReference type="ChEBI" id="CHEBI:29105"/>
    </cofactor>
</comment>
<evidence type="ECO:0000259" key="17">
    <source>
        <dbReference type="PROSITE" id="PS50967"/>
    </source>
</evidence>
<evidence type="ECO:0000256" key="16">
    <source>
        <dbReference type="NCBIfam" id="TIGR01389"/>
    </source>
</evidence>
<dbReference type="SUPFAM" id="SSF52540">
    <property type="entry name" value="P-loop containing nucleoside triphosphate hydrolases"/>
    <property type="match status" value="1"/>
</dbReference>
<evidence type="ECO:0000256" key="3">
    <source>
        <dbReference type="ARBA" id="ARBA00005446"/>
    </source>
</evidence>
<dbReference type="SMART" id="SM00956">
    <property type="entry name" value="RQC"/>
    <property type="match status" value="1"/>
</dbReference>
<evidence type="ECO:0000256" key="7">
    <source>
        <dbReference type="ARBA" id="ARBA00022801"/>
    </source>
</evidence>
<keyword evidence="7" id="KW-0378">Hydrolase</keyword>
<organism evidence="20 21">
    <name type="scientific">Sediminibacillus halophilus</name>
    <dbReference type="NCBI Taxonomy" id="482461"/>
    <lineage>
        <taxon>Bacteria</taxon>
        <taxon>Bacillati</taxon>
        <taxon>Bacillota</taxon>
        <taxon>Bacilli</taxon>
        <taxon>Bacillales</taxon>
        <taxon>Bacillaceae</taxon>
        <taxon>Sediminibacillus</taxon>
    </lineage>
</organism>
<dbReference type="SMART" id="SM00341">
    <property type="entry name" value="HRDC"/>
    <property type="match status" value="1"/>
</dbReference>
<dbReference type="InterPro" id="IPR032284">
    <property type="entry name" value="RecQ_Zn-bd"/>
</dbReference>
<dbReference type="InterPro" id="IPR006293">
    <property type="entry name" value="DNA_helicase_ATP-dep_RecQ_bac"/>
</dbReference>
<keyword evidence="4" id="KW-0479">Metal-binding</keyword>
<dbReference type="GO" id="GO:0043138">
    <property type="term" value="F:3'-5' DNA helicase activity"/>
    <property type="evidence" value="ECO:0007669"/>
    <property type="project" value="UniProtKB-EC"/>
</dbReference>
<dbReference type="GO" id="GO:0006260">
    <property type="term" value="P:DNA replication"/>
    <property type="evidence" value="ECO:0007669"/>
    <property type="project" value="InterPro"/>
</dbReference>
<evidence type="ECO:0000256" key="1">
    <source>
        <dbReference type="ARBA" id="ARBA00001946"/>
    </source>
</evidence>
<keyword evidence="8 20" id="KW-0347">Helicase</keyword>
<dbReference type="InterPro" id="IPR014001">
    <property type="entry name" value="Helicase_ATP-bd"/>
</dbReference>
<sequence length="719" mass="81654">MIMEKAQHILEEYFGFPSFRPGQQAVIEYVTSQKNALAIMPTGGGKSLCYQIPGLALEGTAIVVSPLISLMKDQVDALSSLGIPATYINSTLSSEEFQDRMQQLRAGRYKFVYAAPERFESPTFIESIKSINLSLVAFDEAHCISQWGHDFRPSYRSIVPTLAKLPNLPVIVALTATATDEVNYDIRRLLNIEDDHVINTGFARDNLSFHIVKGSSKRDFVLDYLKERPAESGIIYTSTRKQTDTVHQLLVSKGYAAAKYHAGLSEQDRKQAQNAFIQDEKTIIVATNAFGMGIDKSNVRYVIHYALPMNIESYYQEAGRAGRDGEPSDCILLFSGQDIQLQKFLIEQSLMDEEKKTKEYKKLQAMINYCHTHSCLQTYILHYFNDYSAVEDCGKCSNCLNSDNREDMTREAQMVLSCIKRMDERFGAGLTAKVLKGSRDKKVKDFQFDQLSTYGLMSQYTEKELTNFIHFLVAENILSTGDDRYPILKLTKHAKEVLQGRKQVWVQTGFARSTAAADYHEALFEELRQLRKQIAIEEKVPPYVLFSDATLKEMARHFPQTKEEMLRVKGVGEKKFEQYGEPFLQAILPWADKVEKKQTDKNSVVSSQGILEKREKADERPSHLVSYQLFLDGSTLAEIAASREITEQTAANHLFKAYAEANPLDWDRLFTKSEEEEVLAARKELDEPKLKPIKEMLESDISYTAIKAVLIKHGILLNR</sequence>
<dbReference type="InterPro" id="IPR002121">
    <property type="entry name" value="HRDC_dom"/>
</dbReference>
<evidence type="ECO:0000256" key="10">
    <source>
        <dbReference type="ARBA" id="ARBA00022840"/>
    </source>
</evidence>
<dbReference type="SMART" id="SM00490">
    <property type="entry name" value="HELICc"/>
    <property type="match status" value="1"/>
</dbReference>
<feature type="domain" description="HRDC" evidence="17">
    <location>
        <begin position="517"/>
        <end position="597"/>
    </location>
</feature>
<dbReference type="Pfam" id="PF00270">
    <property type="entry name" value="DEAD"/>
    <property type="match status" value="1"/>
</dbReference>
<dbReference type="InterPro" id="IPR029491">
    <property type="entry name" value="Helicase_HTH"/>
</dbReference>
<dbReference type="SUPFAM" id="SSF47819">
    <property type="entry name" value="HRDC-like"/>
    <property type="match status" value="1"/>
</dbReference>
<dbReference type="InterPro" id="IPR036388">
    <property type="entry name" value="WH-like_DNA-bd_sf"/>
</dbReference>
<dbReference type="GO" id="GO:0030894">
    <property type="term" value="C:replisome"/>
    <property type="evidence" value="ECO:0007669"/>
    <property type="project" value="TreeGrafter"/>
</dbReference>
<keyword evidence="12" id="KW-0233">DNA recombination</keyword>
<evidence type="ECO:0000256" key="12">
    <source>
        <dbReference type="ARBA" id="ARBA00023172"/>
    </source>
</evidence>
<accession>A0A1G9TSA2</accession>
<name>A0A1G9TSA2_9BACI</name>
<proteinExistence type="inferred from homology"/>
<keyword evidence="21" id="KW-1185">Reference proteome</keyword>
<dbReference type="Gene3D" id="1.10.150.80">
    <property type="entry name" value="HRDC domain"/>
    <property type="match status" value="1"/>
</dbReference>
<dbReference type="GO" id="GO:0005524">
    <property type="term" value="F:ATP binding"/>
    <property type="evidence" value="ECO:0007669"/>
    <property type="project" value="UniProtKB-KW"/>
</dbReference>
<evidence type="ECO:0000256" key="13">
    <source>
        <dbReference type="ARBA" id="ARBA00023204"/>
    </source>
</evidence>
<dbReference type="PANTHER" id="PTHR13710">
    <property type="entry name" value="DNA HELICASE RECQ FAMILY MEMBER"/>
    <property type="match status" value="1"/>
</dbReference>
<dbReference type="Gene3D" id="3.40.50.300">
    <property type="entry name" value="P-loop containing nucleotide triphosphate hydrolases"/>
    <property type="match status" value="2"/>
</dbReference>
<dbReference type="CDD" id="cd18794">
    <property type="entry name" value="SF2_C_RecQ"/>
    <property type="match status" value="1"/>
</dbReference>
<dbReference type="SMART" id="SM00487">
    <property type="entry name" value="DEXDc"/>
    <property type="match status" value="1"/>
</dbReference>
<dbReference type="RefSeq" id="WP_342721554.1">
    <property type="nucleotide sequence ID" value="NZ_FNHF01000003.1"/>
</dbReference>
<dbReference type="PROSITE" id="PS51192">
    <property type="entry name" value="HELICASE_ATP_BIND_1"/>
    <property type="match status" value="1"/>
</dbReference>
<dbReference type="InterPro" id="IPR044876">
    <property type="entry name" value="HRDC_dom_sf"/>
</dbReference>
<dbReference type="FunFam" id="1.10.150.80:FF:000002">
    <property type="entry name" value="ATP-dependent DNA helicase RecQ"/>
    <property type="match status" value="1"/>
</dbReference>
<dbReference type="NCBIfam" id="TIGR00614">
    <property type="entry name" value="recQ_fam"/>
    <property type="match status" value="1"/>
</dbReference>
<dbReference type="Pfam" id="PF16124">
    <property type="entry name" value="RecQ_Zn_bind"/>
    <property type="match status" value="1"/>
</dbReference>
<evidence type="ECO:0000313" key="21">
    <source>
        <dbReference type="Proteomes" id="UP000182347"/>
    </source>
</evidence>
<dbReference type="GO" id="GO:0003677">
    <property type="term" value="F:DNA binding"/>
    <property type="evidence" value="ECO:0007669"/>
    <property type="project" value="UniProtKB-KW"/>
</dbReference>
<evidence type="ECO:0000256" key="4">
    <source>
        <dbReference type="ARBA" id="ARBA00022723"/>
    </source>
</evidence>
<keyword evidence="6" id="KW-0227">DNA damage</keyword>
<dbReference type="GO" id="GO:0016787">
    <property type="term" value="F:hydrolase activity"/>
    <property type="evidence" value="ECO:0007669"/>
    <property type="project" value="UniProtKB-KW"/>
</dbReference>
<dbReference type="NCBIfam" id="TIGR01389">
    <property type="entry name" value="recQ"/>
    <property type="match status" value="1"/>
</dbReference>
<dbReference type="CDD" id="cd17920">
    <property type="entry name" value="DEXHc_RecQ"/>
    <property type="match status" value="1"/>
</dbReference>
<dbReference type="Gene3D" id="1.10.10.10">
    <property type="entry name" value="Winged helix-like DNA-binding domain superfamily/Winged helix DNA-binding domain"/>
    <property type="match status" value="1"/>
</dbReference>
<dbReference type="InterPro" id="IPR001650">
    <property type="entry name" value="Helicase_C-like"/>
</dbReference>
<keyword evidence="11" id="KW-0238">DNA-binding</keyword>
<protein>
    <recommendedName>
        <fullName evidence="16">DNA helicase RecQ</fullName>
        <ecNumber evidence="16">5.6.2.4</ecNumber>
    </recommendedName>
</protein>
<dbReference type="GO" id="GO:0006310">
    <property type="term" value="P:DNA recombination"/>
    <property type="evidence" value="ECO:0007669"/>
    <property type="project" value="UniProtKB-UniRule"/>
</dbReference>
<dbReference type="GO" id="GO:0006281">
    <property type="term" value="P:DNA repair"/>
    <property type="evidence" value="ECO:0007669"/>
    <property type="project" value="UniProtKB-KW"/>
</dbReference>
<evidence type="ECO:0000256" key="14">
    <source>
        <dbReference type="ARBA" id="ARBA00023235"/>
    </source>
</evidence>
<evidence type="ECO:0000256" key="6">
    <source>
        <dbReference type="ARBA" id="ARBA00022763"/>
    </source>
</evidence>
<dbReference type="Pfam" id="PF09382">
    <property type="entry name" value="RQC"/>
    <property type="match status" value="1"/>
</dbReference>
<evidence type="ECO:0000256" key="9">
    <source>
        <dbReference type="ARBA" id="ARBA00022833"/>
    </source>
</evidence>
<keyword evidence="9" id="KW-0862">Zinc</keyword>